<accession>A0A1I1EQD3</accession>
<keyword evidence="2" id="KW-1185">Reference proteome</keyword>
<reference evidence="2" key="1">
    <citation type="submission" date="2016-10" db="EMBL/GenBank/DDBJ databases">
        <authorList>
            <person name="Varghese N."/>
            <person name="Submissions S."/>
        </authorList>
    </citation>
    <scope>NUCLEOTIDE SEQUENCE [LARGE SCALE GENOMIC DNA]</scope>
    <source>
        <strain evidence="2">DSM 24499</strain>
    </source>
</reference>
<proteinExistence type="predicted"/>
<dbReference type="RefSeq" id="WP_092540289.1">
    <property type="nucleotide sequence ID" value="NZ_FOKV01000001.1"/>
</dbReference>
<dbReference type="AlphaFoldDB" id="A0A1I1EQD3"/>
<dbReference type="Proteomes" id="UP000199438">
    <property type="component" value="Unassembled WGS sequence"/>
</dbReference>
<sequence length="177" mass="20569">MKGFVILPFLFIGLSLNAQNLLERYPDVKELEKALDNKDSLQSIILENEDFIEGSLDGGGELIGFYDAANNEIRKITVTLFLSYGIQYYSFYLENEELVLVRDCAKYFGYDTKSHQMDKNKFDGGFDGIYIFRNRKLIDQISLGHNRFEDDSIDAEETFLKELEIYKKKISEKLEIK</sequence>
<evidence type="ECO:0000313" key="2">
    <source>
        <dbReference type="Proteomes" id="UP000199438"/>
    </source>
</evidence>
<name>A0A1I1EQD3_9FLAO</name>
<dbReference type="EMBL" id="FOKV01000001">
    <property type="protein sequence ID" value="SFB88872.1"/>
    <property type="molecule type" value="Genomic_DNA"/>
</dbReference>
<organism evidence="1 2">
    <name type="scientific">Zunongwangia mangrovi</name>
    <dbReference type="NCBI Taxonomy" id="1334022"/>
    <lineage>
        <taxon>Bacteria</taxon>
        <taxon>Pseudomonadati</taxon>
        <taxon>Bacteroidota</taxon>
        <taxon>Flavobacteriia</taxon>
        <taxon>Flavobacteriales</taxon>
        <taxon>Flavobacteriaceae</taxon>
        <taxon>Zunongwangia</taxon>
    </lineage>
</organism>
<gene>
    <name evidence="1" type="ORF">SAMN04487907_1011053</name>
</gene>
<evidence type="ECO:0000313" key="1">
    <source>
        <dbReference type="EMBL" id="SFB88872.1"/>
    </source>
</evidence>
<dbReference type="STRING" id="1334022.SAMN04487907_1011053"/>
<protein>
    <submittedName>
        <fullName evidence="1">Uncharacterized protein</fullName>
    </submittedName>
</protein>
<dbReference type="OrthoDB" id="663643at2"/>